<dbReference type="AlphaFoldDB" id="A0A2I1CPH9"/>
<name>A0A2I1CPH9_ASPN1</name>
<evidence type="ECO:0000313" key="2">
    <source>
        <dbReference type="EMBL" id="PKX99525.1"/>
    </source>
</evidence>
<sequence length="112" mass="12411">MKSIYPDNSASHVHLMGYPYPYGLDAIHPHPCGLDQGRPPSNPKCGLVKPSMVKIVLINIICYGVIYPIYSRVPITSLSTYFSNSYALSSYIIITTYSKLYTAPSCFWASSP</sequence>
<dbReference type="GeneID" id="36532786"/>
<keyword evidence="3" id="KW-1185">Reference proteome</keyword>
<gene>
    <name evidence="2" type="ORF">P174DRAFT_427699</name>
</gene>
<evidence type="ECO:0000256" key="1">
    <source>
        <dbReference type="SAM" id="Phobius"/>
    </source>
</evidence>
<dbReference type="VEuPathDB" id="FungiDB:P174DRAFT_427699"/>
<organism evidence="2 3">
    <name type="scientific">Aspergillus novofumigatus (strain IBT 16806)</name>
    <dbReference type="NCBI Taxonomy" id="1392255"/>
    <lineage>
        <taxon>Eukaryota</taxon>
        <taxon>Fungi</taxon>
        <taxon>Dikarya</taxon>
        <taxon>Ascomycota</taxon>
        <taxon>Pezizomycotina</taxon>
        <taxon>Eurotiomycetes</taxon>
        <taxon>Eurotiomycetidae</taxon>
        <taxon>Eurotiales</taxon>
        <taxon>Aspergillaceae</taxon>
        <taxon>Aspergillus</taxon>
        <taxon>Aspergillus subgen. Fumigati</taxon>
    </lineage>
</organism>
<keyword evidence="1" id="KW-0472">Membrane</keyword>
<reference evidence="3" key="1">
    <citation type="journal article" date="2018" name="Proc. Natl. Acad. Sci. U.S.A.">
        <title>Linking secondary metabolites to gene clusters through genome sequencing of six diverse Aspergillus species.</title>
        <authorList>
            <person name="Kaerboelling I."/>
            <person name="Vesth T.C."/>
            <person name="Frisvad J.C."/>
            <person name="Nybo J.L."/>
            <person name="Theobald S."/>
            <person name="Kuo A."/>
            <person name="Bowyer P."/>
            <person name="Matsuda Y."/>
            <person name="Mondo S."/>
            <person name="Lyhne E.K."/>
            <person name="Kogle M.E."/>
            <person name="Clum A."/>
            <person name="Lipzen A."/>
            <person name="Salamov A."/>
            <person name="Ngan C.Y."/>
            <person name="Daum C."/>
            <person name="Chiniquy J."/>
            <person name="Barry K."/>
            <person name="LaButti K."/>
            <person name="Haridas S."/>
            <person name="Simmons B.A."/>
            <person name="Magnuson J.K."/>
            <person name="Mortensen U.H."/>
            <person name="Larsen T.O."/>
            <person name="Grigoriev I.V."/>
            <person name="Baker S.E."/>
            <person name="Andersen M.R."/>
        </authorList>
    </citation>
    <scope>NUCLEOTIDE SEQUENCE [LARGE SCALE GENOMIC DNA]</scope>
    <source>
        <strain evidence="3">IBT 16806</strain>
    </source>
</reference>
<dbReference type="Proteomes" id="UP000234474">
    <property type="component" value="Unassembled WGS sequence"/>
</dbReference>
<dbReference type="EMBL" id="MSZS01000001">
    <property type="protein sequence ID" value="PKX99525.1"/>
    <property type="molecule type" value="Genomic_DNA"/>
</dbReference>
<feature type="transmembrane region" description="Helical" evidence="1">
    <location>
        <begin position="51"/>
        <end position="70"/>
    </location>
</feature>
<keyword evidence="1" id="KW-1133">Transmembrane helix</keyword>
<accession>A0A2I1CPH9</accession>
<proteinExistence type="predicted"/>
<keyword evidence="1" id="KW-0812">Transmembrane</keyword>
<dbReference type="RefSeq" id="XP_024688120.1">
    <property type="nucleotide sequence ID" value="XM_024825461.1"/>
</dbReference>
<evidence type="ECO:0000313" key="3">
    <source>
        <dbReference type="Proteomes" id="UP000234474"/>
    </source>
</evidence>
<protein>
    <submittedName>
        <fullName evidence="2">Uncharacterized protein</fullName>
    </submittedName>
</protein>
<comment type="caution">
    <text evidence="2">The sequence shown here is derived from an EMBL/GenBank/DDBJ whole genome shotgun (WGS) entry which is preliminary data.</text>
</comment>